<dbReference type="InterPro" id="IPR051220">
    <property type="entry name" value="TFA_Chaperone"/>
</dbReference>
<protein>
    <submittedName>
        <fullName evidence="1">Tail fiber assembly protein</fullName>
    </submittedName>
</protein>
<organism evidence="1 2">
    <name type="scientific">Dickeya undicola</name>
    <dbReference type="NCBI Taxonomy" id="1577887"/>
    <lineage>
        <taxon>Bacteria</taxon>
        <taxon>Pseudomonadati</taxon>
        <taxon>Pseudomonadota</taxon>
        <taxon>Gammaproteobacteria</taxon>
        <taxon>Enterobacterales</taxon>
        <taxon>Pectobacteriaceae</taxon>
        <taxon>Dickeya</taxon>
    </lineage>
</organism>
<dbReference type="PANTHER" id="PTHR34413:SF2">
    <property type="entry name" value="PROPHAGE TAIL FIBER ASSEMBLY PROTEIN HOMOLOG TFAE-RELATED"/>
    <property type="match status" value="1"/>
</dbReference>
<gene>
    <name evidence="1" type="ORF">EFS38_20020</name>
</gene>
<sequence length="107" mass="12082">MDGRELKLSPPRPDVYHVWDVESCTWVITDNAQKQRVADQISAASLQKTRLLDDVTQRIAPLQDAVDLGIATDIETAQLTELKKYRVLLNRVDTSTAHDITWPDKPA</sequence>
<comment type="caution">
    <text evidence="1">The sequence shown here is derived from an EMBL/GenBank/DDBJ whole genome shotgun (WGS) entry which is preliminary data.</text>
</comment>
<dbReference type="PANTHER" id="PTHR34413">
    <property type="entry name" value="PROPHAGE TAIL FIBER ASSEMBLY PROTEIN HOMOLOG TFAE-RELATED-RELATED"/>
    <property type="match status" value="1"/>
</dbReference>
<dbReference type="Pfam" id="PF02413">
    <property type="entry name" value="Caudo_TAP"/>
    <property type="match status" value="1"/>
</dbReference>
<evidence type="ECO:0000313" key="2">
    <source>
        <dbReference type="Proteomes" id="UP000271870"/>
    </source>
</evidence>
<keyword evidence="2" id="KW-1185">Reference proteome</keyword>
<accession>A0ABX9WP71</accession>
<dbReference type="InterPro" id="IPR003458">
    <property type="entry name" value="Phage_T4_Gp38_tail_assem"/>
</dbReference>
<evidence type="ECO:0000313" key="1">
    <source>
        <dbReference type="EMBL" id="RNM18536.1"/>
    </source>
</evidence>
<proteinExistence type="predicted"/>
<dbReference type="Proteomes" id="UP000271870">
    <property type="component" value="Unassembled WGS sequence"/>
</dbReference>
<name>A0ABX9WP71_9GAMM</name>
<dbReference type="EMBL" id="RJLS01000049">
    <property type="protein sequence ID" value="RNM18536.1"/>
    <property type="molecule type" value="Genomic_DNA"/>
</dbReference>
<reference evidence="1 2" key="1">
    <citation type="submission" date="2018-11" db="EMBL/GenBank/DDBJ databases">
        <title>Characterization of surface water Dickeya isolates.</title>
        <authorList>
            <person name="Van Gijsegem F."/>
            <person name="Pedron J."/>
        </authorList>
    </citation>
    <scope>NUCLEOTIDE SEQUENCE [LARGE SCALE GENOMIC DNA]</scope>
    <source>
        <strain evidence="1 2">FVG10-MFV-A16</strain>
    </source>
</reference>